<protein>
    <submittedName>
        <fullName evidence="2">Uncharacterized protein</fullName>
    </submittedName>
</protein>
<dbReference type="EMBL" id="JAXIOK010000010">
    <property type="protein sequence ID" value="KAK4760938.1"/>
    <property type="molecule type" value="Genomic_DNA"/>
</dbReference>
<keyword evidence="1" id="KW-1133">Transmembrane helix</keyword>
<keyword evidence="1" id="KW-0812">Transmembrane</keyword>
<gene>
    <name evidence="2" type="ORF">SAY87_005831</name>
</gene>
<evidence type="ECO:0000313" key="2">
    <source>
        <dbReference type="EMBL" id="KAK4760938.1"/>
    </source>
</evidence>
<evidence type="ECO:0000256" key="1">
    <source>
        <dbReference type="SAM" id="Phobius"/>
    </source>
</evidence>
<comment type="caution">
    <text evidence="2">The sequence shown here is derived from an EMBL/GenBank/DDBJ whole genome shotgun (WGS) entry which is preliminary data.</text>
</comment>
<dbReference type="Proteomes" id="UP001345219">
    <property type="component" value="Chromosome 5"/>
</dbReference>
<proteinExistence type="predicted"/>
<evidence type="ECO:0000313" key="3">
    <source>
        <dbReference type="Proteomes" id="UP001345219"/>
    </source>
</evidence>
<dbReference type="AlphaFoldDB" id="A0AAN7Q7R7"/>
<reference evidence="2 3" key="1">
    <citation type="journal article" date="2023" name="Hortic Res">
        <title>Pangenome of water caltrop reveals structural variations and asymmetric subgenome divergence after allopolyploidization.</title>
        <authorList>
            <person name="Zhang X."/>
            <person name="Chen Y."/>
            <person name="Wang L."/>
            <person name="Yuan Y."/>
            <person name="Fang M."/>
            <person name="Shi L."/>
            <person name="Lu R."/>
            <person name="Comes H.P."/>
            <person name="Ma Y."/>
            <person name="Chen Y."/>
            <person name="Huang G."/>
            <person name="Zhou Y."/>
            <person name="Zheng Z."/>
            <person name="Qiu Y."/>
        </authorList>
    </citation>
    <scope>NUCLEOTIDE SEQUENCE [LARGE SCALE GENOMIC DNA]</scope>
    <source>
        <tissue evidence="2">Roots</tissue>
    </source>
</reference>
<name>A0AAN7Q7R7_9MYRT</name>
<feature type="transmembrane region" description="Helical" evidence="1">
    <location>
        <begin position="51"/>
        <end position="71"/>
    </location>
</feature>
<organism evidence="2 3">
    <name type="scientific">Trapa incisa</name>
    <dbReference type="NCBI Taxonomy" id="236973"/>
    <lineage>
        <taxon>Eukaryota</taxon>
        <taxon>Viridiplantae</taxon>
        <taxon>Streptophyta</taxon>
        <taxon>Embryophyta</taxon>
        <taxon>Tracheophyta</taxon>
        <taxon>Spermatophyta</taxon>
        <taxon>Magnoliopsida</taxon>
        <taxon>eudicotyledons</taxon>
        <taxon>Gunneridae</taxon>
        <taxon>Pentapetalae</taxon>
        <taxon>rosids</taxon>
        <taxon>malvids</taxon>
        <taxon>Myrtales</taxon>
        <taxon>Lythraceae</taxon>
        <taxon>Trapa</taxon>
    </lineage>
</organism>
<keyword evidence="1" id="KW-0472">Membrane</keyword>
<keyword evidence="3" id="KW-1185">Reference proteome</keyword>
<accession>A0AAN7Q7R7</accession>
<sequence length="78" mass="8697">MVIKIGGKIRKIADAKFLFGELGVSGPGSFHVPFNKKKGMNGKAMERHEELFLLSLIYGIYVELAFGTAVVERWNEVI</sequence>